<dbReference type="PATRIC" id="fig|980422.3.peg.246"/>
<dbReference type="AlphaFoldDB" id="R4RNY1"/>
<keyword evidence="1" id="KW-0175">Coiled coil</keyword>
<gene>
    <name evidence="4" type="ORF">SLY_0264</name>
</gene>
<feature type="domain" description="Sequence-variable mosaic (SVM) signal sequence" evidence="3">
    <location>
        <begin position="170"/>
        <end position="200"/>
    </location>
</feature>
<name>R4RNY1_PHYAS</name>
<dbReference type="Pfam" id="PF12113">
    <property type="entry name" value="SVM_signal"/>
    <property type="match status" value="1"/>
</dbReference>
<organism evidence="4 5">
    <name type="scientific">Strawberry lethal yellows phytoplasma (CPA) str. NZSb11</name>
    <dbReference type="NCBI Taxonomy" id="980422"/>
    <lineage>
        <taxon>Bacteria</taxon>
        <taxon>Bacillati</taxon>
        <taxon>Mycoplasmatota</taxon>
        <taxon>Mollicutes</taxon>
        <taxon>Acholeplasmatales</taxon>
        <taxon>Acholeplasmataceae</taxon>
        <taxon>Candidatus Phytoplasma</taxon>
        <taxon>16SrXII (Stolbur group)</taxon>
    </lineage>
</organism>
<dbReference type="EMBL" id="CP002548">
    <property type="protein sequence ID" value="AGL90186.1"/>
    <property type="molecule type" value="Genomic_DNA"/>
</dbReference>
<evidence type="ECO:0000313" key="4">
    <source>
        <dbReference type="EMBL" id="AGL90186.1"/>
    </source>
</evidence>
<evidence type="ECO:0000256" key="2">
    <source>
        <dbReference type="SAM" id="Phobius"/>
    </source>
</evidence>
<dbReference type="KEGG" id="nzs:SLY_0264"/>
<dbReference type="HOGENOM" id="CLU_847083_0_0_14"/>
<keyword evidence="2" id="KW-0472">Membrane</keyword>
<keyword evidence="5" id="KW-1185">Reference proteome</keyword>
<protein>
    <recommendedName>
        <fullName evidence="3">Sequence-variable mosaic (SVM) signal sequence domain-containing protein</fullName>
    </recommendedName>
</protein>
<dbReference type="Proteomes" id="UP000013941">
    <property type="component" value="Chromosome"/>
</dbReference>
<feature type="transmembrane region" description="Helical" evidence="2">
    <location>
        <begin position="179"/>
        <end position="198"/>
    </location>
</feature>
<feature type="coiled-coil region" evidence="1">
    <location>
        <begin position="206"/>
        <end position="258"/>
    </location>
</feature>
<keyword evidence="2" id="KW-1133">Transmembrane helix</keyword>
<sequence>MKKSYKLIKINQKIILGNPQLQTKPPNLACNIKKICLFDRWKKDEKKYKCTTLNRFKNTSFEGKNYVQLYSYIKIKKQQREGQEDNYLTLKYKNPKHFSTKIKDHYLGITFVHDIKFKLTKFVLYFNPVRKTLSILKNKYNDNKAKEAENNKKTSSINLQYIKMKGVLIMLKLKNKFKIISVCLFTFLGLLFINNNVMAMNNLSDENSINNEINELSLEQQALTAKISYFRIHHLDDDVQLQEQLNNLNQIIKNLYQRLYDIKFLNYINEQMSRYSYERNQIANKILSRPYQDPEMQELISNHKKLVIKIKNLRQKYINLQYKLNQFN</sequence>
<evidence type="ECO:0000259" key="3">
    <source>
        <dbReference type="Pfam" id="PF12113"/>
    </source>
</evidence>
<evidence type="ECO:0000256" key="1">
    <source>
        <dbReference type="SAM" id="Coils"/>
    </source>
</evidence>
<accession>R4RNY1</accession>
<reference evidence="4 5" key="1">
    <citation type="journal article" date="2013" name="BMC Genomics">
        <title>Comparison of the complete genome sequence of two closely related isolates of 'Candidatus Phytoplasma australiense' reveals genome plasticity.</title>
        <authorList>
            <person name="Andersen M.T."/>
            <person name="Liefting L.W."/>
            <person name="Havukkala I."/>
            <person name="Beever R.E."/>
        </authorList>
    </citation>
    <scope>NUCLEOTIDE SEQUENCE [LARGE SCALE GENOMIC DNA]</scope>
    <source>
        <strain evidence="4 5">NZSb11</strain>
    </source>
</reference>
<dbReference type="RefSeq" id="WP_015637804.1">
    <property type="nucleotide sequence ID" value="NC_021236.1"/>
</dbReference>
<evidence type="ECO:0000313" key="5">
    <source>
        <dbReference type="Proteomes" id="UP000013941"/>
    </source>
</evidence>
<dbReference type="InterPro" id="IPR021970">
    <property type="entry name" value="SVM_signal"/>
</dbReference>
<keyword evidence="2" id="KW-0812">Transmembrane</keyword>
<proteinExistence type="predicted"/>